<gene>
    <name evidence="2" type="ORF">PFISCL1PPCAC_16372</name>
</gene>
<sequence>TRRSLTSTRRLSSRPRRRWCSVSSGRSTRTSRGPATSSTTRVWVVSSRTAAASTSRPETSTIPPHGSPMSARLPTAAATRWRRPSPSIEKRGQPYDPPNYSIPPINSPVRIVT</sequence>
<keyword evidence="3" id="KW-1185">Reference proteome</keyword>
<name>A0AAV5W311_9BILA</name>
<organism evidence="2 3">
    <name type="scientific">Pristionchus fissidentatus</name>
    <dbReference type="NCBI Taxonomy" id="1538716"/>
    <lineage>
        <taxon>Eukaryota</taxon>
        <taxon>Metazoa</taxon>
        <taxon>Ecdysozoa</taxon>
        <taxon>Nematoda</taxon>
        <taxon>Chromadorea</taxon>
        <taxon>Rhabditida</taxon>
        <taxon>Rhabditina</taxon>
        <taxon>Diplogasteromorpha</taxon>
        <taxon>Diplogasteroidea</taxon>
        <taxon>Neodiplogasteridae</taxon>
        <taxon>Pristionchus</taxon>
    </lineage>
</organism>
<feature type="region of interest" description="Disordered" evidence="1">
    <location>
        <begin position="1"/>
        <end position="113"/>
    </location>
</feature>
<feature type="compositionally biased region" description="Low complexity" evidence="1">
    <location>
        <begin position="102"/>
        <end position="113"/>
    </location>
</feature>
<feature type="compositionally biased region" description="Low complexity" evidence="1">
    <location>
        <begin position="1"/>
        <end position="10"/>
    </location>
</feature>
<dbReference type="AlphaFoldDB" id="A0AAV5W311"/>
<feature type="compositionally biased region" description="Low complexity" evidence="1">
    <location>
        <begin position="21"/>
        <end position="60"/>
    </location>
</feature>
<evidence type="ECO:0000313" key="2">
    <source>
        <dbReference type="EMBL" id="GMT25075.1"/>
    </source>
</evidence>
<proteinExistence type="predicted"/>
<evidence type="ECO:0000256" key="1">
    <source>
        <dbReference type="SAM" id="MobiDB-lite"/>
    </source>
</evidence>
<accession>A0AAV5W311</accession>
<reference evidence="2" key="1">
    <citation type="submission" date="2023-10" db="EMBL/GenBank/DDBJ databases">
        <title>Genome assembly of Pristionchus species.</title>
        <authorList>
            <person name="Yoshida K."/>
            <person name="Sommer R.J."/>
        </authorList>
    </citation>
    <scope>NUCLEOTIDE SEQUENCE</scope>
    <source>
        <strain evidence="2">RS5133</strain>
    </source>
</reference>
<protein>
    <submittedName>
        <fullName evidence="2">Uncharacterized protein</fullName>
    </submittedName>
</protein>
<dbReference type="Proteomes" id="UP001432322">
    <property type="component" value="Unassembled WGS sequence"/>
</dbReference>
<dbReference type="EMBL" id="BTSY01000004">
    <property type="protein sequence ID" value="GMT25075.1"/>
    <property type="molecule type" value="Genomic_DNA"/>
</dbReference>
<comment type="caution">
    <text evidence="2">The sequence shown here is derived from an EMBL/GenBank/DDBJ whole genome shotgun (WGS) entry which is preliminary data.</text>
</comment>
<evidence type="ECO:0000313" key="3">
    <source>
        <dbReference type="Proteomes" id="UP001432322"/>
    </source>
</evidence>
<feature type="non-terminal residue" evidence="2">
    <location>
        <position position="1"/>
    </location>
</feature>